<dbReference type="InterPro" id="IPR036979">
    <property type="entry name" value="CM_dom_sf"/>
</dbReference>
<dbReference type="AlphaFoldDB" id="A0A918DD27"/>
<dbReference type="SUPFAM" id="SSF48600">
    <property type="entry name" value="Chorismate mutase II"/>
    <property type="match status" value="1"/>
</dbReference>
<dbReference type="RefSeq" id="WP_146286534.1">
    <property type="nucleotide sequence ID" value="NZ_BMLP01000002.1"/>
</dbReference>
<keyword evidence="6" id="KW-1185">Reference proteome</keyword>
<dbReference type="GO" id="GO:0004106">
    <property type="term" value="F:chorismate mutase activity"/>
    <property type="evidence" value="ECO:0007669"/>
    <property type="project" value="UniProtKB-EC"/>
</dbReference>
<feature type="domain" description="Chorismate mutase" evidence="4">
    <location>
        <begin position="4"/>
        <end position="95"/>
    </location>
</feature>
<evidence type="ECO:0000313" key="6">
    <source>
        <dbReference type="Proteomes" id="UP000598196"/>
    </source>
</evidence>
<dbReference type="PANTHER" id="PTHR38041">
    <property type="entry name" value="CHORISMATE MUTASE"/>
    <property type="match status" value="1"/>
</dbReference>
<feature type="binding site" evidence="3">
    <location>
        <position position="42"/>
    </location>
    <ligand>
        <name>substrate</name>
    </ligand>
</feature>
<feature type="binding site" evidence="3">
    <location>
        <position position="31"/>
    </location>
    <ligand>
        <name>substrate</name>
    </ligand>
</feature>
<evidence type="ECO:0000259" key="4">
    <source>
        <dbReference type="PROSITE" id="PS51168"/>
    </source>
</evidence>
<sequence>MRAPQDCRNMAELRTEIDALDGRIIELLARRVAYIDRAAELKPAEGLPARIDSRVEEVVQRVRSRAETEGFDPVLAERIWRQLIDWSIAREEQTLGR</sequence>
<protein>
    <recommendedName>
        <fullName evidence="1">chorismate mutase</fullName>
        <ecNumber evidence="1">5.4.99.5</ecNumber>
    </recommendedName>
</protein>
<dbReference type="InterPro" id="IPR008241">
    <property type="entry name" value="Isochorismate_pyruvate-lyase"/>
</dbReference>
<dbReference type="EC" id="5.4.99.5" evidence="1"/>
<dbReference type="GO" id="GO:0016835">
    <property type="term" value="F:carbon-oxygen lyase activity"/>
    <property type="evidence" value="ECO:0007669"/>
    <property type="project" value="InterPro"/>
</dbReference>
<organism evidence="5 6">
    <name type="scientific">Gemmobacter aquaticus</name>
    <dbReference type="NCBI Taxonomy" id="490185"/>
    <lineage>
        <taxon>Bacteria</taxon>
        <taxon>Pseudomonadati</taxon>
        <taxon>Pseudomonadota</taxon>
        <taxon>Alphaproteobacteria</taxon>
        <taxon>Rhodobacterales</taxon>
        <taxon>Paracoccaceae</taxon>
        <taxon>Gemmobacter</taxon>
    </lineage>
</organism>
<evidence type="ECO:0000256" key="2">
    <source>
        <dbReference type="ARBA" id="ARBA00023235"/>
    </source>
</evidence>
<comment type="caution">
    <text evidence="5">The sequence shown here is derived from an EMBL/GenBank/DDBJ whole genome shotgun (WGS) entry which is preliminary data.</text>
</comment>
<accession>A0A918DD27</accession>
<evidence type="ECO:0000256" key="3">
    <source>
        <dbReference type="PIRSR" id="PIRSR029775-1"/>
    </source>
</evidence>
<feature type="binding site" evidence="3">
    <location>
        <position position="14"/>
    </location>
    <ligand>
        <name>substrate</name>
    </ligand>
</feature>
<evidence type="ECO:0000256" key="1">
    <source>
        <dbReference type="ARBA" id="ARBA00012404"/>
    </source>
</evidence>
<dbReference type="OrthoDB" id="514491at2"/>
<dbReference type="GO" id="GO:0009697">
    <property type="term" value="P:salicylic acid biosynthetic process"/>
    <property type="evidence" value="ECO:0007669"/>
    <property type="project" value="InterPro"/>
</dbReference>
<proteinExistence type="predicted"/>
<gene>
    <name evidence="5" type="ORF">GCM10010991_16530</name>
</gene>
<dbReference type="SMART" id="SM00830">
    <property type="entry name" value="CM_2"/>
    <property type="match status" value="1"/>
</dbReference>
<dbReference type="PANTHER" id="PTHR38041:SF1">
    <property type="entry name" value="CHORISMATE MUTASE"/>
    <property type="match status" value="1"/>
</dbReference>
<name>A0A918DD27_9RHOB</name>
<dbReference type="InterPro" id="IPR051331">
    <property type="entry name" value="Chorismate_mutase-related"/>
</dbReference>
<dbReference type="Pfam" id="PF01817">
    <property type="entry name" value="CM_2"/>
    <property type="match status" value="1"/>
</dbReference>
<dbReference type="Gene3D" id="1.20.59.10">
    <property type="entry name" value="Chorismate mutase"/>
    <property type="match status" value="1"/>
</dbReference>
<keyword evidence="2" id="KW-0413">Isomerase</keyword>
<evidence type="ECO:0000313" key="5">
    <source>
        <dbReference type="EMBL" id="GGO31050.1"/>
    </source>
</evidence>
<dbReference type="PIRSF" id="PIRSF029775">
    <property type="entry name" value="Isochor_pyr_lyas"/>
    <property type="match status" value="1"/>
</dbReference>
<dbReference type="Proteomes" id="UP000598196">
    <property type="component" value="Unassembled WGS sequence"/>
</dbReference>
<dbReference type="PROSITE" id="PS51168">
    <property type="entry name" value="CHORISMATE_MUT_2"/>
    <property type="match status" value="1"/>
</dbReference>
<dbReference type="InterPro" id="IPR036263">
    <property type="entry name" value="Chorismate_II_sf"/>
</dbReference>
<dbReference type="GO" id="GO:0046417">
    <property type="term" value="P:chorismate metabolic process"/>
    <property type="evidence" value="ECO:0007669"/>
    <property type="project" value="InterPro"/>
</dbReference>
<reference evidence="5 6" key="1">
    <citation type="journal article" date="2014" name="Int. J. Syst. Evol. Microbiol.">
        <title>Complete genome sequence of Corynebacterium casei LMG S-19264T (=DSM 44701T), isolated from a smear-ripened cheese.</title>
        <authorList>
            <consortium name="US DOE Joint Genome Institute (JGI-PGF)"/>
            <person name="Walter F."/>
            <person name="Albersmeier A."/>
            <person name="Kalinowski J."/>
            <person name="Ruckert C."/>
        </authorList>
    </citation>
    <scope>NUCLEOTIDE SEQUENCE [LARGE SCALE GENOMIC DNA]</scope>
    <source>
        <strain evidence="5 6">CGMCC 1.7029</strain>
    </source>
</reference>
<feature type="binding site" evidence="3">
    <location>
        <position position="91"/>
    </location>
    <ligand>
        <name>substrate</name>
    </ligand>
</feature>
<dbReference type="InterPro" id="IPR002701">
    <property type="entry name" value="CM_II_prokaryot"/>
</dbReference>
<dbReference type="EMBL" id="BMLP01000002">
    <property type="protein sequence ID" value="GGO31050.1"/>
    <property type="molecule type" value="Genomic_DNA"/>
</dbReference>